<proteinExistence type="predicted"/>
<organism evidence="1 2">
    <name type="scientific">Necator americanus</name>
    <name type="common">Human hookworm</name>
    <dbReference type="NCBI Taxonomy" id="51031"/>
    <lineage>
        <taxon>Eukaryota</taxon>
        <taxon>Metazoa</taxon>
        <taxon>Ecdysozoa</taxon>
        <taxon>Nematoda</taxon>
        <taxon>Chromadorea</taxon>
        <taxon>Rhabditida</taxon>
        <taxon>Rhabditina</taxon>
        <taxon>Rhabditomorpha</taxon>
        <taxon>Strongyloidea</taxon>
        <taxon>Ancylostomatidae</taxon>
        <taxon>Bunostominae</taxon>
        <taxon>Necator</taxon>
    </lineage>
</organism>
<protein>
    <submittedName>
        <fullName evidence="1">Uncharacterized protein</fullName>
    </submittedName>
</protein>
<dbReference type="PANTHER" id="PTHR45976">
    <property type="entry name" value="ARMADILLO SEGMENT POLARITY PROTEIN"/>
    <property type="match status" value="1"/>
</dbReference>
<reference evidence="1 2" key="1">
    <citation type="submission" date="2023-08" db="EMBL/GenBank/DDBJ databases">
        <title>A Necator americanus chromosomal reference genome.</title>
        <authorList>
            <person name="Ilik V."/>
            <person name="Petrzelkova K.J."/>
            <person name="Pardy F."/>
            <person name="Fuh T."/>
            <person name="Niatou-Singa F.S."/>
            <person name="Gouil Q."/>
            <person name="Baker L."/>
            <person name="Ritchie M.E."/>
            <person name="Jex A.R."/>
            <person name="Gazzola D."/>
            <person name="Li H."/>
            <person name="Toshio Fujiwara R."/>
            <person name="Zhan B."/>
            <person name="Aroian R.V."/>
            <person name="Pafco B."/>
            <person name="Schwarz E.M."/>
        </authorList>
    </citation>
    <scope>NUCLEOTIDE SEQUENCE [LARGE SCALE GENOMIC DNA]</scope>
    <source>
        <strain evidence="1 2">Aroian</strain>
        <tissue evidence="1">Whole animal</tissue>
    </source>
</reference>
<dbReference type="Proteomes" id="UP001303046">
    <property type="component" value="Unassembled WGS sequence"/>
</dbReference>
<evidence type="ECO:0000313" key="2">
    <source>
        <dbReference type="Proteomes" id="UP001303046"/>
    </source>
</evidence>
<dbReference type="EMBL" id="JAVFWL010000006">
    <property type="protein sequence ID" value="KAK6762006.1"/>
    <property type="molecule type" value="Genomic_DNA"/>
</dbReference>
<dbReference type="Gene3D" id="6.10.250.2780">
    <property type="match status" value="1"/>
</dbReference>
<sequence length="179" mass="19979">MSVVEVHLRTRSKWRGGGSIGNQDGTVANYSDGCCQQGFHHAPSHYAPPKRLERSCVRNCVRSFSRGASVGIYRVYREAESMHTETRSSRIRAAMFPDNEAGPSSDVPLRSTTIELMSAPARELNTAVLDLLYFEGTTNISTLPVPHFIDLMSDRDETVVARAVERVYLLSKEDSSHQY</sequence>
<comment type="caution">
    <text evidence="1">The sequence shown here is derived from an EMBL/GenBank/DDBJ whole genome shotgun (WGS) entry which is preliminary data.</text>
</comment>
<keyword evidence="2" id="KW-1185">Reference proteome</keyword>
<gene>
    <name evidence="1" type="primary">Necator_chrX.g23083</name>
    <name evidence="1" type="ORF">RB195_022920</name>
</gene>
<name>A0ABR1EH43_NECAM</name>
<evidence type="ECO:0000313" key="1">
    <source>
        <dbReference type="EMBL" id="KAK6762006.1"/>
    </source>
</evidence>
<dbReference type="InterPro" id="IPR013284">
    <property type="entry name" value="Beta-catenin"/>
</dbReference>
<accession>A0ABR1EH43</accession>